<dbReference type="GO" id="GO:0018104">
    <property type="term" value="P:peptidoglycan-protein cross-linking"/>
    <property type="evidence" value="ECO:0007669"/>
    <property type="project" value="TreeGrafter"/>
</dbReference>
<evidence type="ECO:0000256" key="1">
    <source>
        <dbReference type="ARBA" id="ARBA00004752"/>
    </source>
</evidence>
<dbReference type="GO" id="GO:0071555">
    <property type="term" value="P:cell wall organization"/>
    <property type="evidence" value="ECO:0007669"/>
    <property type="project" value="UniProtKB-UniRule"/>
</dbReference>
<dbReference type="GO" id="GO:0008360">
    <property type="term" value="P:regulation of cell shape"/>
    <property type="evidence" value="ECO:0007669"/>
    <property type="project" value="UniProtKB-UniRule"/>
</dbReference>
<evidence type="ECO:0000256" key="4">
    <source>
        <dbReference type="ARBA" id="ARBA00022984"/>
    </source>
</evidence>
<dbReference type="Gene3D" id="2.40.440.10">
    <property type="entry name" value="L,D-transpeptidase catalytic domain-like"/>
    <property type="match status" value="1"/>
</dbReference>
<gene>
    <name evidence="10" type="ORF">BEL07_06480</name>
</gene>
<dbReference type="EMBL" id="MCHX01000011">
    <property type="protein sequence ID" value="OFJ54588.1"/>
    <property type="molecule type" value="Genomic_DNA"/>
</dbReference>
<accession>A0A1E8Q7L6</accession>
<dbReference type="InterPro" id="IPR038063">
    <property type="entry name" value="Transpep_catalytic_dom"/>
</dbReference>
<evidence type="ECO:0000256" key="8">
    <source>
        <dbReference type="SAM" id="MobiDB-lite"/>
    </source>
</evidence>
<dbReference type="Proteomes" id="UP000178953">
    <property type="component" value="Unassembled WGS sequence"/>
</dbReference>
<protein>
    <recommendedName>
        <fullName evidence="9">L,D-TPase catalytic domain-containing protein</fullName>
    </recommendedName>
</protein>
<dbReference type="GO" id="GO:0005576">
    <property type="term" value="C:extracellular region"/>
    <property type="evidence" value="ECO:0007669"/>
    <property type="project" value="TreeGrafter"/>
</dbReference>
<keyword evidence="3 7" id="KW-0133">Cell shape</keyword>
<keyword evidence="2" id="KW-0808">Transferase</keyword>
<dbReference type="InterPro" id="IPR050979">
    <property type="entry name" value="LD-transpeptidase"/>
</dbReference>
<evidence type="ECO:0000256" key="6">
    <source>
        <dbReference type="ARBA" id="ARBA00023316"/>
    </source>
</evidence>
<comment type="pathway">
    <text evidence="1 7">Cell wall biogenesis; peptidoglycan biosynthesis.</text>
</comment>
<feature type="active site" description="Proton donor/acceptor" evidence="7">
    <location>
        <position position="348"/>
    </location>
</feature>
<dbReference type="RefSeq" id="WP_070352277.1">
    <property type="nucleotide sequence ID" value="NZ_CP043474.1"/>
</dbReference>
<dbReference type="InterPro" id="IPR005490">
    <property type="entry name" value="LD_TPept_cat_dom"/>
</dbReference>
<dbReference type="UniPathway" id="UPA00219"/>
<dbReference type="Pfam" id="PF17964">
    <property type="entry name" value="Big_10"/>
    <property type="match status" value="1"/>
</dbReference>
<dbReference type="CDD" id="cd13432">
    <property type="entry name" value="LDT_IgD_like_2"/>
    <property type="match status" value="1"/>
</dbReference>
<feature type="domain" description="L,D-TPase catalytic" evidence="9">
    <location>
        <begin position="255"/>
        <end position="390"/>
    </location>
</feature>
<feature type="region of interest" description="Disordered" evidence="8">
    <location>
        <begin position="44"/>
        <end position="64"/>
    </location>
</feature>
<comment type="caution">
    <text evidence="10">The sequence shown here is derived from an EMBL/GenBank/DDBJ whole genome shotgun (WGS) entry which is preliminary data.</text>
</comment>
<evidence type="ECO:0000256" key="5">
    <source>
        <dbReference type="ARBA" id="ARBA00023315"/>
    </source>
</evidence>
<evidence type="ECO:0000256" key="3">
    <source>
        <dbReference type="ARBA" id="ARBA00022960"/>
    </source>
</evidence>
<evidence type="ECO:0000256" key="2">
    <source>
        <dbReference type="ARBA" id="ARBA00022679"/>
    </source>
</evidence>
<keyword evidence="4 7" id="KW-0573">Peptidoglycan synthesis</keyword>
<dbReference type="CDD" id="cd16913">
    <property type="entry name" value="YkuD_like"/>
    <property type="match status" value="1"/>
</dbReference>
<dbReference type="PANTHER" id="PTHR30582:SF2">
    <property type="entry name" value="L,D-TRANSPEPTIDASE YCIB-RELATED"/>
    <property type="match status" value="1"/>
</dbReference>
<dbReference type="SUPFAM" id="SSF141523">
    <property type="entry name" value="L,D-transpeptidase catalytic domain-like"/>
    <property type="match status" value="1"/>
</dbReference>
<keyword evidence="11" id="KW-1185">Reference proteome</keyword>
<name>A0A1E8Q7L6_9MYCO</name>
<organism evidence="10 11">
    <name type="scientific">Mycolicibacterium grossiae</name>
    <dbReference type="NCBI Taxonomy" id="1552759"/>
    <lineage>
        <taxon>Bacteria</taxon>
        <taxon>Bacillati</taxon>
        <taxon>Actinomycetota</taxon>
        <taxon>Actinomycetes</taxon>
        <taxon>Mycobacteriales</taxon>
        <taxon>Mycobacteriaceae</taxon>
        <taxon>Mycolicibacterium</taxon>
    </lineage>
</organism>
<evidence type="ECO:0000313" key="11">
    <source>
        <dbReference type="Proteomes" id="UP000178953"/>
    </source>
</evidence>
<dbReference type="InterPro" id="IPR041280">
    <property type="entry name" value="Big_10"/>
</dbReference>
<dbReference type="PROSITE" id="PS52029">
    <property type="entry name" value="LD_TPASE"/>
    <property type="match status" value="1"/>
</dbReference>
<dbReference type="Pfam" id="PF03734">
    <property type="entry name" value="YkuD"/>
    <property type="match status" value="1"/>
</dbReference>
<dbReference type="GO" id="GO:0016746">
    <property type="term" value="F:acyltransferase activity"/>
    <property type="evidence" value="ECO:0007669"/>
    <property type="project" value="UniProtKB-KW"/>
</dbReference>
<dbReference type="PANTHER" id="PTHR30582">
    <property type="entry name" value="L,D-TRANSPEPTIDASE"/>
    <property type="match status" value="1"/>
</dbReference>
<evidence type="ECO:0000259" key="9">
    <source>
        <dbReference type="PROSITE" id="PS52029"/>
    </source>
</evidence>
<dbReference type="AlphaFoldDB" id="A0A1E8Q7L6"/>
<reference evidence="10 11" key="1">
    <citation type="submission" date="2016-09" db="EMBL/GenBank/DDBJ databases">
        <title>genome sequence of Mycobacterium sp. 739 SCH.</title>
        <authorList>
            <person name="Greninger A.L."/>
            <person name="Qin X."/>
            <person name="Jerome K."/>
            <person name="Vora S."/>
            <person name="Quinn K."/>
        </authorList>
    </citation>
    <scope>NUCLEOTIDE SEQUENCE [LARGE SCALE GENOMIC DNA]</scope>
    <source>
        <strain evidence="10 11">SCH</strain>
    </source>
</reference>
<keyword evidence="5" id="KW-0012">Acyltransferase</keyword>
<dbReference type="GO" id="GO:0071972">
    <property type="term" value="F:peptidoglycan L,D-transpeptidase activity"/>
    <property type="evidence" value="ECO:0007669"/>
    <property type="project" value="TreeGrafter"/>
</dbReference>
<dbReference type="OrthoDB" id="5242354at2"/>
<keyword evidence="6 7" id="KW-0961">Cell wall biogenesis/degradation</keyword>
<dbReference type="Gene3D" id="2.60.40.3710">
    <property type="match status" value="1"/>
</dbReference>
<proteinExistence type="predicted"/>
<evidence type="ECO:0000256" key="7">
    <source>
        <dbReference type="PROSITE-ProRule" id="PRU01373"/>
    </source>
</evidence>
<feature type="active site" description="Nucleophile" evidence="7">
    <location>
        <position position="366"/>
    </location>
</feature>
<dbReference type="Gene3D" id="2.60.40.3780">
    <property type="match status" value="1"/>
</dbReference>
<evidence type="ECO:0000313" key="10">
    <source>
        <dbReference type="EMBL" id="OFJ54588.1"/>
    </source>
</evidence>
<sequence length="419" mass="44333">MSPHRRTIAVLALAGTLLMIGVLGGVVGLGLVRCADCGPAVDADGPAQKAPPSPAVLSISPGPGSAEVDPLAPISVSATDGELVDVEMRNEQGTRIEGITTPDRTAWKPGVPLGYGRNYTLSATAVGADGIARRADSRFSTLTPGNQTAVTLTTTGGAPIRDGGTYGVGTVVVARFDEPIADRAAAERRMTVTTTPPVPGSWYWLDDQTAHWRPPQYFTPGTTVTVAADVYGVPLGDGLYGQQDTRVGFTIGDAHVSIADDLTKQVSVYDNGALVRTMPTSMGMGGSETVNGQTISFWTQRGTYTVMDKANPVVMDSSTFGLPVNSRLGYKESISFATRISTDGVYLHQLDSTVWAQGNTNVSHGCLNLNADNAQWFYDFSQPGDVVEVRNTGGEPLQVWQNGDWSLPWDQWVQGSALP</sequence>